<feature type="compositionally biased region" description="Basic and acidic residues" evidence="1">
    <location>
        <begin position="131"/>
        <end position="141"/>
    </location>
</feature>
<dbReference type="Proteomes" id="UP000291116">
    <property type="component" value="Unassembled WGS sequence"/>
</dbReference>
<dbReference type="AlphaFoldDB" id="A0A448ZSP9"/>
<evidence type="ECO:0000313" key="3">
    <source>
        <dbReference type="EMBL" id="VEU45080.1"/>
    </source>
</evidence>
<keyword evidence="4" id="KW-1185">Reference proteome</keyword>
<accession>A0A448ZSP9</accession>
<feature type="transmembrane region" description="Helical" evidence="2">
    <location>
        <begin position="271"/>
        <end position="295"/>
    </location>
</feature>
<name>A0A448ZSP9_9STRA</name>
<organism evidence="3 4">
    <name type="scientific">Pseudo-nitzschia multistriata</name>
    <dbReference type="NCBI Taxonomy" id="183589"/>
    <lineage>
        <taxon>Eukaryota</taxon>
        <taxon>Sar</taxon>
        <taxon>Stramenopiles</taxon>
        <taxon>Ochrophyta</taxon>
        <taxon>Bacillariophyta</taxon>
        <taxon>Bacillariophyceae</taxon>
        <taxon>Bacillariophycidae</taxon>
        <taxon>Bacillariales</taxon>
        <taxon>Bacillariaceae</taxon>
        <taxon>Pseudo-nitzschia</taxon>
    </lineage>
</organism>
<feature type="compositionally biased region" description="Polar residues" evidence="1">
    <location>
        <begin position="65"/>
        <end position="77"/>
    </location>
</feature>
<dbReference type="EMBL" id="CAACVS010000683">
    <property type="protein sequence ID" value="VEU45080.1"/>
    <property type="molecule type" value="Genomic_DNA"/>
</dbReference>
<keyword evidence="2" id="KW-0472">Membrane</keyword>
<feature type="transmembrane region" description="Helical" evidence="2">
    <location>
        <begin position="194"/>
        <end position="212"/>
    </location>
</feature>
<feature type="transmembrane region" description="Helical" evidence="2">
    <location>
        <begin position="232"/>
        <end position="250"/>
    </location>
</feature>
<feature type="region of interest" description="Disordered" evidence="1">
    <location>
        <begin position="1"/>
        <end position="152"/>
    </location>
</feature>
<feature type="compositionally biased region" description="Basic and acidic residues" evidence="1">
    <location>
        <begin position="15"/>
        <end position="26"/>
    </location>
</feature>
<feature type="compositionally biased region" description="Basic and acidic residues" evidence="1">
    <location>
        <begin position="80"/>
        <end position="93"/>
    </location>
</feature>
<keyword evidence="2" id="KW-0812">Transmembrane</keyword>
<sequence length="331" mass="37228">MIAPEEEDNEPSWLDTEKDEQHRNEVEPLLFGTGKLSLNDPDENDGGANAFGVPGRSTSDDASETVASSKGSSQPTKTPKKQDYGSIDGERKSFWTLPTDATTPLKQSNKKAGDENPFAGASESSGNHKNNPAEKEADDSHGSNPGSGGPEPPPQNYCVKIFSTITVFALVTNLSMIVSQVLPMFLYPLDDFEPSLLALKIYMCVFAIIFIVVEVDNDSVPFFRDAVFLKTYSTRGFLYTFFGLVCFELAHSEETQKMIEESKRKYATFDVAWFALIDTIAAWELISLGILYFLMGILCLQNIPDRWVREERRIWKKYREEAKRWETENRV</sequence>
<keyword evidence="2" id="KW-1133">Transmembrane helix</keyword>
<protein>
    <submittedName>
        <fullName evidence="3">Uncharacterized protein</fullName>
    </submittedName>
</protein>
<evidence type="ECO:0000313" key="4">
    <source>
        <dbReference type="Proteomes" id="UP000291116"/>
    </source>
</evidence>
<proteinExistence type="predicted"/>
<feature type="transmembrane region" description="Helical" evidence="2">
    <location>
        <begin position="161"/>
        <end position="182"/>
    </location>
</feature>
<evidence type="ECO:0000256" key="2">
    <source>
        <dbReference type="SAM" id="Phobius"/>
    </source>
</evidence>
<reference evidence="3 4" key="1">
    <citation type="submission" date="2019-01" db="EMBL/GenBank/DDBJ databases">
        <authorList>
            <person name="Ferrante I. M."/>
        </authorList>
    </citation>
    <scope>NUCLEOTIDE SEQUENCE [LARGE SCALE GENOMIC DNA]</scope>
    <source>
        <strain evidence="3 4">B856</strain>
    </source>
</reference>
<evidence type="ECO:0000256" key="1">
    <source>
        <dbReference type="SAM" id="MobiDB-lite"/>
    </source>
</evidence>
<feature type="compositionally biased region" description="Acidic residues" evidence="1">
    <location>
        <begin position="1"/>
        <end position="10"/>
    </location>
</feature>
<dbReference type="OrthoDB" id="41983at2759"/>
<gene>
    <name evidence="3" type="ORF">PSNMU_V1.4_AUG-EV-PASAV3_0122300</name>
</gene>